<organism evidence="1 2">
    <name type="scientific">Caerostris extrusa</name>
    <name type="common">Bark spider</name>
    <name type="synonym">Caerostris bankana</name>
    <dbReference type="NCBI Taxonomy" id="172846"/>
    <lineage>
        <taxon>Eukaryota</taxon>
        <taxon>Metazoa</taxon>
        <taxon>Ecdysozoa</taxon>
        <taxon>Arthropoda</taxon>
        <taxon>Chelicerata</taxon>
        <taxon>Arachnida</taxon>
        <taxon>Araneae</taxon>
        <taxon>Araneomorphae</taxon>
        <taxon>Entelegynae</taxon>
        <taxon>Araneoidea</taxon>
        <taxon>Araneidae</taxon>
        <taxon>Caerostris</taxon>
    </lineage>
</organism>
<proteinExistence type="predicted"/>
<dbReference type="Proteomes" id="UP001054945">
    <property type="component" value="Unassembled WGS sequence"/>
</dbReference>
<accession>A0AAV4Q1A1</accession>
<name>A0AAV4Q1A1_CAEEX</name>
<dbReference type="EMBL" id="BPLR01005422">
    <property type="protein sequence ID" value="GIY02214.1"/>
    <property type="molecule type" value="Genomic_DNA"/>
</dbReference>
<comment type="caution">
    <text evidence="1">The sequence shown here is derived from an EMBL/GenBank/DDBJ whole genome shotgun (WGS) entry which is preliminary data.</text>
</comment>
<protein>
    <submittedName>
        <fullName evidence="1">Uncharacterized protein</fullName>
    </submittedName>
</protein>
<dbReference type="AlphaFoldDB" id="A0AAV4Q1A1"/>
<reference evidence="1 2" key="1">
    <citation type="submission" date="2021-06" db="EMBL/GenBank/DDBJ databases">
        <title>Caerostris extrusa draft genome.</title>
        <authorList>
            <person name="Kono N."/>
            <person name="Arakawa K."/>
        </authorList>
    </citation>
    <scope>NUCLEOTIDE SEQUENCE [LARGE SCALE GENOMIC DNA]</scope>
</reference>
<evidence type="ECO:0000313" key="2">
    <source>
        <dbReference type="Proteomes" id="UP001054945"/>
    </source>
</evidence>
<gene>
    <name evidence="1" type="ORF">CEXT_698571</name>
</gene>
<sequence length="111" mass="12126">MLTNHFKLVHVTQRPISLVLDSAPVEALVLPPFTGINCQSGIPDMQVEMHSPCPTACWGSAWTSRWAPSGRRGCRWAPSCPLLYHSTRVTTSSLEGAVMLHGMEMRPPATA</sequence>
<evidence type="ECO:0000313" key="1">
    <source>
        <dbReference type="EMBL" id="GIY02214.1"/>
    </source>
</evidence>
<keyword evidence="2" id="KW-1185">Reference proteome</keyword>